<evidence type="ECO:0000259" key="8">
    <source>
        <dbReference type="Pfam" id="PF00999"/>
    </source>
</evidence>
<dbReference type="GO" id="GO:0016020">
    <property type="term" value="C:membrane"/>
    <property type="evidence" value="ECO:0007669"/>
    <property type="project" value="UniProtKB-SubCell"/>
</dbReference>
<protein>
    <submittedName>
        <fullName evidence="9">Potassium/proton antiporter membrane subunit, CPA2 family</fullName>
    </submittedName>
</protein>
<dbReference type="AlphaFoldDB" id="A0A1H6X5Q0"/>
<feature type="domain" description="Cation/H+ exchanger transmembrane" evidence="8">
    <location>
        <begin position="47"/>
        <end position="407"/>
    </location>
</feature>
<feature type="transmembrane region" description="Helical" evidence="7">
    <location>
        <begin position="394"/>
        <end position="414"/>
    </location>
</feature>
<name>A0A1H6X5Q0_9EURY</name>
<dbReference type="PANTHER" id="PTHR42751:SF4">
    <property type="entry name" value="K(+)_H(+) ANTIPORTER SUBUNIT KHTU"/>
    <property type="match status" value="1"/>
</dbReference>
<reference evidence="9 10" key="1">
    <citation type="submission" date="2016-10" db="EMBL/GenBank/DDBJ databases">
        <authorList>
            <person name="de Groot N.N."/>
        </authorList>
    </citation>
    <scope>NUCLEOTIDE SEQUENCE [LARGE SCALE GENOMIC DNA]</scope>
    <source>
        <strain evidence="9 10">DSM 22187</strain>
    </source>
</reference>
<dbReference type="PANTHER" id="PTHR42751">
    <property type="entry name" value="SODIUM/HYDROGEN EXCHANGER FAMILY/TRKA DOMAIN PROTEIN"/>
    <property type="match status" value="1"/>
</dbReference>
<evidence type="ECO:0000256" key="1">
    <source>
        <dbReference type="ARBA" id="ARBA00004141"/>
    </source>
</evidence>
<dbReference type="STRING" id="1073996.SAMN05444271_1351"/>
<dbReference type="GO" id="GO:1902600">
    <property type="term" value="P:proton transmembrane transport"/>
    <property type="evidence" value="ECO:0007669"/>
    <property type="project" value="InterPro"/>
</dbReference>
<dbReference type="GO" id="GO:0015297">
    <property type="term" value="F:antiporter activity"/>
    <property type="evidence" value="ECO:0007669"/>
    <property type="project" value="InterPro"/>
</dbReference>
<feature type="transmembrane region" description="Helical" evidence="7">
    <location>
        <begin position="62"/>
        <end position="79"/>
    </location>
</feature>
<keyword evidence="6 7" id="KW-0472">Membrane</keyword>
<feature type="transmembrane region" description="Helical" evidence="7">
    <location>
        <begin position="122"/>
        <end position="143"/>
    </location>
</feature>
<dbReference type="Gene3D" id="1.20.1530.20">
    <property type="match status" value="1"/>
</dbReference>
<keyword evidence="10" id="KW-1185">Reference proteome</keyword>
<proteinExistence type="inferred from homology"/>
<organism evidence="9 10">
    <name type="scientific">Halohasta litchfieldiae</name>
    <dbReference type="NCBI Taxonomy" id="1073996"/>
    <lineage>
        <taxon>Archaea</taxon>
        <taxon>Methanobacteriati</taxon>
        <taxon>Methanobacteriota</taxon>
        <taxon>Stenosarchaea group</taxon>
        <taxon>Halobacteria</taxon>
        <taxon>Halobacteriales</taxon>
        <taxon>Haloferacaceae</taxon>
        <taxon>Halohasta</taxon>
    </lineage>
</organism>
<evidence type="ECO:0000313" key="9">
    <source>
        <dbReference type="EMBL" id="SEJ24473.1"/>
    </source>
</evidence>
<dbReference type="InterPro" id="IPR038770">
    <property type="entry name" value="Na+/solute_symporter_sf"/>
</dbReference>
<evidence type="ECO:0000256" key="7">
    <source>
        <dbReference type="SAM" id="Phobius"/>
    </source>
</evidence>
<feature type="transmembrane region" description="Helical" evidence="7">
    <location>
        <begin position="149"/>
        <end position="168"/>
    </location>
</feature>
<feature type="transmembrane region" description="Helical" evidence="7">
    <location>
        <begin position="34"/>
        <end position="55"/>
    </location>
</feature>
<dbReference type="Proteomes" id="UP000198888">
    <property type="component" value="Unassembled WGS sequence"/>
</dbReference>
<keyword evidence="3" id="KW-0813">Transport</keyword>
<gene>
    <name evidence="9" type="ORF">SAMN05444271_1351</name>
</gene>
<evidence type="ECO:0000256" key="4">
    <source>
        <dbReference type="ARBA" id="ARBA00022692"/>
    </source>
</evidence>
<feature type="transmembrane region" description="Helical" evidence="7">
    <location>
        <begin position="220"/>
        <end position="241"/>
    </location>
</feature>
<dbReference type="InterPro" id="IPR006153">
    <property type="entry name" value="Cation/H_exchanger_TM"/>
</dbReference>
<dbReference type="Pfam" id="PF00999">
    <property type="entry name" value="Na_H_Exchanger"/>
    <property type="match status" value="1"/>
</dbReference>
<evidence type="ECO:0000256" key="5">
    <source>
        <dbReference type="ARBA" id="ARBA00022989"/>
    </source>
</evidence>
<evidence type="ECO:0000313" key="10">
    <source>
        <dbReference type="Proteomes" id="UP000198888"/>
    </source>
</evidence>
<accession>A0A1H6X5Q0</accession>
<dbReference type="EMBL" id="FNYR01000035">
    <property type="protein sequence ID" value="SEJ24473.1"/>
    <property type="molecule type" value="Genomic_DNA"/>
</dbReference>
<feature type="transmembrane region" description="Helical" evidence="7">
    <location>
        <begin position="253"/>
        <end position="286"/>
    </location>
</feature>
<keyword evidence="4 7" id="KW-0812">Transmembrane</keyword>
<evidence type="ECO:0000256" key="2">
    <source>
        <dbReference type="ARBA" id="ARBA00005551"/>
    </source>
</evidence>
<feature type="transmembrane region" description="Helical" evidence="7">
    <location>
        <begin position="91"/>
        <end position="110"/>
    </location>
</feature>
<evidence type="ECO:0000256" key="6">
    <source>
        <dbReference type="ARBA" id="ARBA00023136"/>
    </source>
</evidence>
<evidence type="ECO:0000256" key="3">
    <source>
        <dbReference type="ARBA" id="ARBA00022448"/>
    </source>
</evidence>
<sequence>AFVSLLRSPTTNAETIQEAPSSRYENYSMTPSSMATLLLEVGVMFAVVALCGALAKRIGLSVIPFYIIAGILFSRFVIGRLGLPHIQETEFISIGAEIGIVFLLFFLGLEFNLDRLLESRELIGKAGLIDLGINFPVGFALGYLFFGDLIAATLMAGIIYISSSAIITKSLIDLGWIANDEANPMLGTLVFEDLFIAVYLAVISALVIGGGDVSEAVQSVGIAVGFIVILLLLVQFGNALFERLLTTESHEYFVLRAVGVTVLVAGAALALGVSEAVAAFFIGMAFSSTTHVHELETLLEPVRDTFAAVFFFWIGLITDPLLVVGVAGLLAVAIIVSTPTKLLSGYWGGQVYGLSHTRSVRVGTGMVTRGEFSLIIATVAAAGTGPVLTETIPAFAVGYVLLMSILGTVCMQYSSVLDSIIPDRTTTTRADPAD</sequence>
<comment type="similarity">
    <text evidence="2">Belongs to the monovalent cation:proton antiporter 2 (CPA2) transporter (TC 2.A.37) family.</text>
</comment>
<feature type="transmembrane region" description="Helical" evidence="7">
    <location>
        <begin position="189"/>
        <end position="208"/>
    </location>
</feature>
<feature type="transmembrane region" description="Helical" evidence="7">
    <location>
        <begin position="371"/>
        <end position="388"/>
    </location>
</feature>
<feature type="transmembrane region" description="Helical" evidence="7">
    <location>
        <begin position="306"/>
        <end position="336"/>
    </location>
</feature>
<comment type="subcellular location">
    <subcellularLocation>
        <location evidence="1">Membrane</location>
        <topology evidence="1">Multi-pass membrane protein</topology>
    </subcellularLocation>
</comment>
<feature type="non-terminal residue" evidence="9">
    <location>
        <position position="1"/>
    </location>
</feature>
<keyword evidence="5 7" id="KW-1133">Transmembrane helix</keyword>